<dbReference type="Proteomes" id="UP000178606">
    <property type="component" value="Unassembled WGS sequence"/>
</dbReference>
<dbReference type="AlphaFoldDB" id="A0A1F6CQ33"/>
<accession>A0A1F6CQ33</accession>
<dbReference type="InterPro" id="IPR008929">
    <property type="entry name" value="Chondroitin_lyas"/>
</dbReference>
<protein>
    <recommendedName>
        <fullName evidence="3">Heparin-sulfate lyase N-terminal domain-containing protein</fullName>
    </recommendedName>
</protein>
<dbReference type="Gene3D" id="2.70.98.70">
    <property type="match status" value="1"/>
</dbReference>
<reference evidence="1 2" key="1">
    <citation type="journal article" date="2016" name="Nat. Commun.">
        <title>Thousands of microbial genomes shed light on interconnected biogeochemical processes in an aquifer system.</title>
        <authorList>
            <person name="Anantharaman K."/>
            <person name="Brown C.T."/>
            <person name="Hug L.A."/>
            <person name="Sharon I."/>
            <person name="Castelle C.J."/>
            <person name="Probst A.J."/>
            <person name="Thomas B.C."/>
            <person name="Singh A."/>
            <person name="Wilkins M.J."/>
            <person name="Karaoz U."/>
            <person name="Brodie E.L."/>
            <person name="Williams K.H."/>
            <person name="Hubbard S.S."/>
            <person name="Banfield J.F."/>
        </authorList>
    </citation>
    <scope>NUCLEOTIDE SEQUENCE [LARGE SCALE GENOMIC DNA]</scope>
    <source>
        <strain evidence="2">RIFCSPLOWO2_12_FULL_64_10</strain>
    </source>
</reference>
<name>A0A1F6CQ33_HANXR</name>
<sequence>MVDLDGSQRAAFDRGGIEGLKKVLAGQGLWTFPAMDIERPLPVRADLVLAQNGRPTATVVAPGAPGASRQMAGDLIDAVRRRFGVTLDLQEGDRAGLELLESQHVVLFGGSHESRFAMDLALRYQAGFVDATTPGEDGWVVTTHAGLDASGHNVLQVAASPSCAGEAMARALECLAVEKDRVCIRPVHAIRQGREMREHFPSWEAFVAGLPARIPRFQGQSIQAPLDPAPLSDLLAQGLDSGGPEVNWYNAAPIDIAVQAAHYYQRSGDPRALALFRELLFRLADYYLRTPGGASYPADLDFRLGHAILYFSRLEHDPIFSEEDRLILANLLLACTRSIYEYTMKVWPLRPDEPTRHNHETFAARSLLFAADYFRRYGIQDVEQWRDRYEAVFSGGIWTRFKQKENANHYEIYAFDHAACYSAFTGRRLDLFDPDCLRMAALRHVVTTDNFLRPVDYGDAHVSMRPGNADRLATILVSQRDDPTLQWFSQACFARQPSYLPAPLDCFTDVRRPYAGPGPQTGVWETLPLDPKFIAHFCPGFPREYAFDKLAFRTGWEEEDHYLLFEGVGNQKVSHSHNELNGIVRLNHLGRHWVVSNGYGRRAGVTNVNVSFNTRIRGPEDHNTLVLRRDGEIVRDLPVCCALLQRGQSGALAYATGALIGYGGTDWFRTLLIVAGRFVLVLDRVRVCAPRPEAGHVEWNCLGRATAREGGFRLDQKGAFMDVLSDSGWKAEVGVADQSADWKAVLEGDRYPYATFPLTRLTFRMPAVEGTCHLATLLAATRLPEAACRVREPGPGLVRVEALDEGLPGVRVEDGDLSVRAEGRSLEVRFRDLPEVPDALRALPQR</sequence>
<dbReference type="Gene3D" id="1.50.10.100">
    <property type="entry name" value="Chondroitin AC/alginate lyase"/>
    <property type="match status" value="1"/>
</dbReference>
<comment type="caution">
    <text evidence="1">The sequence shown here is derived from an EMBL/GenBank/DDBJ whole genome shotgun (WGS) entry which is preliminary data.</text>
</comment>
<evidence type="ECO:0000313" key="1">
    <source>
        <dbReference type="EMBL" id="OGG51279.1"/>
    </source>
</evidence>
<dbReference type="EMBL" id="MFKF01000188">
    <property type="protein sequence ID" value="OGG51279.1"/>
    <property type="molecule type" value="Genomic_DNA"/>
</dbReference>
<proteinExistence type="predicted"/>
<organism evidence="1 2">
    <name type="scientific">Handelsmanbacteria sp. (strain RIFCSPLOWO2_12_FULL_64_10)</name>
    <dbReference type="NCBI Taxonomy" id="1817868"/>
    <lineage>
        <taxon>Bacteria</taxon>
        <taxon>Candidatus Handelsmaniibacteriota</taxon>
    </lineage>
</organism>
<evidence type="ECO:0008006" key="3">
    <source>
        <dbReference type="Google" id="ProtNLM"/>
    </source>
</evidence>
<dbReference type="SUPFAM" id="SSF48230">
    <property type="entry name" value="Chondroitin AC/alginate lyase"/>
    <property type="match status" value="1"/>
</dbReference>
<gene>
    <name evidence="1" type="ORF">A3F84_22605</name>
</gene>
<evidence type="ECO:0000313" key="2">
    <source>
        <dbReference type="Proteomes" id="UP000178606"/>
    </source>
</evidence>